<evidence type="ECO:0000313" key="2">
    <source>
        <dbReference type="EMBL" id="RIB11609.1"/>
    </source>
</evidence>
<dbReference type="InterPro" id="IPR033648">
    <property type="entry name" value="AAR2_C"/>
</dbReference>
<comment type="caution">
    <text evidence="2">The sequence shown here is derived from an EMBL/GenBank/DDBJ whole genome shotgun (WGS) entry which is preliminary data.</text>
</comment>
<protein>
    <recommendedName>
        <fullName evidence="1">AAR2 C-terminal domain-containing protein</fullName>
    </recommendedName>
</protein>
<dbReference type="Proteomes" id="UP000266673">
    <property type="component" value="Unassembled WGS sequence"/>
</dbReference>
<evidence type="ECO:0000259" key="1">
    <source>
        <dbReference type="Pfam" id="PF05282"/>
    </source>
</evidence>
<reference evidence="2" key="1">
    <citation type="submission" date="2018-06" db="EMBL/GenBank/DDBJ databases">
        <title>Comparative genomics reveals the genomic features of Rhizophagus irregularis, R. cerebriforme, R. diaphanum and Gigaspora rosea, and their symbiotic lifestyle signature.</title>
        <authorList>
            <person name="Morin E."/>
            <person name="San Clemente H."/>
            <person name="Chen E.C.H."/>
            <person name="De La Providencia I."/>
            <person name="Hainaut M."/>
            <person name="Kuo A."/>
            <person name="Kohler A."/>
            <person name="Murat C."/>
            <person name="Tang N."/>
            <person name="Roy S."/>
            <person name="Loubradou J."/>
            <person name="Henrissat B."/>
            <person name="Grigoriev I.V."/>
            <person name="Corradi N."/>
            <person name="Roux C."/>
            <person name="Martin F.M."/>
        </authorList>
    </citation>
    <scope>NUCLEOTIDE SEQUENCE [LARGE SCALE GENOMIC DNA]</scope>
    <source>
        <strain evidence="2">DAOM 194757</strain>
    </source>
</reference>
<evidence type="ECO:0000313" key="3">
    <source>
        <dbReference type="Proteomes" id="UP000266673"/>
    </source>
</evidence>
<dbReference type="InterPro" id="IPR038514">
    <property type="entry name" value="AAR2_C_sf"/>
</dbReference>
<proteinExistence type="predicted"/>
<keyword evidence="3" id="KW-1185">Reference proteome</keyword>
<gene>
    <name evidence="2" type="ORF">C2G38_96062</name>
</gene>
<dbReference type="OrthoDB" id="201752at2759"/>
<name>A0A397US57_9GLOM</name>
<dbReference type="EMBL" id="QKWP01001114">
    <property type="protein sequence ID" value="RIB11609.1"/>
    <property type="molecule type" value="Genomic_DNA"/>
</dbReference>
<dbReference type="AlphaFoldDB" id="A0A397US57"/>
<dbReference type="STRING" id="44941.A0A397US57"/>
<accession>A0A397US57</accession>
<sequence>MCKEAINTYVMTLFSEFIDVINFQLEECPADFFRDIISEDNFLSHVLKVILVLICTLSHLQSTLSVQFVRTLQRNLLCCI</sequence>
<dbReference type="Gene3D" id="1.25.40.550">
    <property type="entry name" value="Aar2, C-terminal domain-like"/>
    <property type="match status" value="1"/>
</dbReference>
<organism evidence="2 3">
    <name type="scientific">Gigaspora rosea</name>
    <dbReference type="NCBI Taxonomy" id="44941"/>
    <lineage>
        <taxon>Eukaryota</taxon>
        <taxon>Fungi</taxon>
        <taxon>Fungi incertae sedis</taxon>
        <taxon>Mucoromycota</taxon>
        <taxon>Glomeromycotina</taxon>
        <taxon>Glomeromycetes</taxon>
        <taxon>Diversisporales</taxon>
        <taxon>Gigasporaceae</taxon>
        <taxon>Gigaspora</taxon>
    </lineage>
</organism>
<dbReference type="Pfam" id="PF05282">
    <property type="entry name" value="AAR2"/>
    <property type="match status" value="1"/>
</dbReference>
<feature type="domain" description="AAR2 C-terminal" evidence="1">
    <location>
        <begin position="2"/>
        <end position="65"/>
    </location>
</feature>